<evidence type="ECO:0000256" key="5">
    <source>
        <dbReference type="ARBA" id="ARBA00023004"/>
    </source>
</evidence>
<evidence type="ECO:0000313" key="9">
    <source>
        <dbReference type="Proteomes" id="UP000533598"/>
    </source>
</evidence>
<dbReference type="PANTHER" id="PTHR36923:SF3">
    <property type="entry name" value="FERREDOXIN"/>
    <property type="match status" value="1"/>
</dbReference>
<keyword evidence="3" id="KW-0479">Metal-binding</keyword>
<dbReference type="GO" id="GO:0051538">
    <property type="term" value="F:3 iron, 4 sulfur cluster binding"/>
    <property type="evidence" value="ECO:0007669"/>
    <property type="project" value="UniProtKB-KW"/>
</dbReference>
<evidence type="ECO:0000313" key="8">
    <source>
        <dbReference type="EMBL" id="MBB4676335.1"/>
    </source>
</evidence>
<reference evidence="8 9" key="1">
    <citation type="submission" date="2020-08" db="EMBL/GenBank/DDBJ databases">
        <title>Sequencing the genomes of 1000 actinobacteria strains.</title>
        <authorList>
            <person name="Klenk H.-P."/>
        </authorList>
    </citation>
    <scope>NUCLEOTIDE SEQUENCE [LARGE SCALE GENOMIC DNA]</scope>
    <source>
        <strain evidence="8 9">DSM 44230</strain>
    </source>
</reference>
<dbReference type="InterPro" id="IPR051269">
    <property type="entry name" value="Fe-S_cluster_ET"/>
</dbReference>
<protein>
    <submittedName>
        <fullName evidence="8">Ferredoxin</fullName>
    </submittedName>
</protein>
<comment type="caution">
    <text evidence="8">The sequence shown here is derived from an EMBL/GenBank/DDBJ whole genome shotgun (WGS) entry which is preliminary data.</text>
</comment>
<sequence length="75" mass="7903">MSTDRWHVEVSHDCIGSGMCAGAAPEFFRLVDGYAEPVHTEIDPDEVVTDAADQCPAEAISVVDVASGKTLAPVD</sequence>
<evidence type="ECO:0000256" key="1">
    <source>
        <dbReference type="ARBA" id="ARBA00001927"/>
    </source>
</evidence>
<dbReference type="Proteomes" id="UP000533598">
    <property type="component" value="Unassembled WGS sequence"/>
</dbReference>
<dbReference type="GO" id="GO:0046872">
    <property type="term" value="F:metal ion binding"/>
    <property type="evidence" value="ECO:0007669"/>
    <property type="project" value="UniProtKB-KW"/>
</dbReference>
<evidence type="ECO:0000256" key="4">
    <source>
        <dbReference type="ARBA" id="ARBA00022982"/>
    </source>
</evidence>
<organism evidence="8 9">
    <name type="scientific">Crossiella cryophila</name>
    <dbReference type="NCBI Taxonomy" id="43355"/>
    <lineage>
        <taxon>Bacteria</taxon>
        <taxon>Bacillati</taxon>
        <taxon>Actinomycetota</taxon>
        <taxon>Actinomycetes</taxon>
        <taxon>Pseudonocardiales</taxon>
        <taxon>Pseudonocardiaceae</taxon>
        <taxon>Crossiella</taxon>
    </lineage>
</organism>
<gene>
    <name evidence="8" type="ORF">HNR67_002453</name>
</gene>
<keyword evidence="2" id="KW-0813">Transport</keyword>
<accession>A0A7W7C8B8</accession>
<dbReference type="AlphaFoldDB" id="A0A7W7C8B8"/>
<evidence type="ECO:0000256" key="3">
    <source>
        <dbReference type="ARBA" id="ARBA00022723"/>
    </source>
</evidence>
<keyword evidence="9" id="KW-1185">Reference proteome</keyword>
<evidence type="ECO:0000256" key="6">
    <source>
        <dbReference type="ARBA" id="ARBA00023014"/>
    </source>
</evidence>
<keyword evidence="5" id="KW-0408">Iron</keyword>
<keyword evidence="7" id="KW-0003">3Fe-4S</keyword>
<evidence type="ECO:0000256" key="2">
    <source>
        <dbReference type="ARBA" id="ARBA00022448"/>
    </source>
</evidence>
<dbReference type="EMBL" id="JACHMH010000001">
    <property type="protein sequence ID" value="MBB4676335.1"/>
    <property type="molecule type" value="Genomic_DNA"/>
</dbReference>
<keyword evidence="6" id="KW-0411">Iron-sulfur</keyword>
<dbReference type="Gene3D" id="3.30.70.20">
    <property type="match status" value="1"/>
</dbReference>
<keyword evidence="4" id="KW-0249">Electron transport</keyword>
<dbReference type="PANTHER" id="PTHR36923">
    <property type="entry name" value="FERREDOXIN"/>
    <property type="match status" value="1"/>
</dbReference>
<comment type="cofactor">
    <cofactor evidence="1">
        <name>[3Fe-4S] cluster</name>
        <dbReference type="ChEBI" id="CHEBI:21137"/>
    </cofactor>
</comment>
<dbReference type="SUPFAM" id="SSF54862">
    <property type="entry name" value="4Fe-4S ferredoxins"/>
    <property type="match status" value="1"/>
</dbReference>
<name>A0A7W7C8B8_9PSEU</name>
<dbReference type="RefSeq" id="WP_185002173.1">
    <property type="nucleotide sequence ID" value="NZ_BAAAUI010000029.1"/>
</dbReference>
<dbReference type="Pfam" id="PF13459">
    <property type="entry name" value="Fer4_15"/>
    <property type="match status" value="1"/>
</dbReference>
<proteinExistence type="predicted"/>
<evidence type="ECO:0000256" key="7">
    <source>
        <dbReference type="ARBA" id="ARBA00023291"/>
    </source>
</evidence>